<keyword evidence="2 7" id="KW-0812">Transmembrane</keyword>
<dbReference type="InterPro" id="IPR017978">
    <property type="entry name" value="GPCR_3_C"/>
</dbReference>
<dbReference type="SUPFAM" id="SSF53822">
    <property type="entry name" value="Periplasmic binding protein-like I"/>
    <property type="match status" value="3"/>
</dbReference>
<comment type="subcellular location">
    <subcellularLocation>
        <location evidence="1">Membrane</location>
        <topology evidence="1">Multi-pass membrane protein</topology>
    </subcellularLocation>
</comment>
<name>A0AAE1HG61_9NEOP</name>
<dbReference type="Gene3D" id="3.40.50.2300">
    <property type="match status" value="5"/>
</dbReference>
<feature type="domain" description="G-protein coupled receptors family 3 profile" evidence="9">
    <location>
        <begin position="2203"/>
        <end position="2476"/>
    </location>
</feature>
<feature type="transmembrane region" description="Helical" evidence="7">
    <location>
        <begin position="2197"/>
        <end position="2228"/>
    </location>
</feature>
<dbReference type="Proteomes" id="UP001219518">
    <property type="component" value="Unassembled WGS sequence"/>
</dbReference>
<evidence type="ECO:0000256" key="6">
    <source>
        <dbReference type="SAM" id="MobiDB-lite"/>
    </source>
</evidence>
<feature type="transmembrane region" description="Helical" evidence="7">
    <location>
        <begin position="2273"/>
        <end position="2297"/>
    </location>
</feature>
<dbReference type="PROSITE" id="PS50259">
    <property type="entry name" value="G_PROTEIN_RECEP_F3_4"/>
    <property type="match status" value="1"/>
</dbReference>
<keyword evidence="3 7" id="KW-1133">Transmembrane helix</keyword>
<evidence type="ECO:0000256" key="8">
    <source>
        <dbReference type="SAM" id="SignalP"/>
    </source>
</evidence>
<proteinExistence type="predicted"/>
<sequence length="2725" mass="282365">MPAGGALPVLLGSLCILGAIRAGSGAGPGPGGGSGSGGGPGSGPSTAPPPIEINPGANTFLGAVVALRSRGSGLFGCGPRTQEGLVTLDALEALVDAVNSERQGYPSIPKGVSLGVRVFDHCGRPRVAVSQLAVLLPELGPGGPPPGPGVPTTTADGSAADSPAVPVPPPVPGLRTVGVLDGAGLTRTDADADLEVRHALAEAMVPVAAIDSSHLVPAVPRAQALVGVLQRLEWRRFVVVRGADAYSDELWQAVAQLAAGLRTADFCVDSVETFVFDGQGQEQRAHDGVLDAVSDAAVSGLPVVVLLPRSSMRPFLEALRDALFEADMPPAAPAALMLLLSDLVAREDAALLPQGATVYSLATSSSGSAGAQALEALLPAGANDTLEGALRADALLAAAQPVLTFALALKRSWRDKCPGKLSGACPPWAAMSRPEFLSAYFAPLAAAMARGERVQDSGWDARWAELLLPPRELTLYRYRPGGQVRAVLTISSISVSNNNSVASTSSVVVVDEAFHPEEVGVCATRPSVQSAAECERTCLPLQRPSRTAGGRRIESWANYQDNHLQRDATADPTEPVEVLDTDTDNEPEQPDFLRLVESPQGVYVLLLLPLRQGDSDTALDCPAGLDEDGLDVIAIRRVEAFLWALQRLNQQLLRDSQLPQLQVGALLADSCSSSLRAMALSARLRPLSYVPTAHDKAERVLAVVNALPLPAARLAADVLSERNVTSIATSQLLHTNASSPSPFQLQVDLPLARIADAMVESLRHLGWSYVSVVHVAGESNGSRLADHSRGKDMFLEAAARAGICVALEATLGDLGGAPQEVQAQEEAVVARLLGARAGGARGVVVWADAAGLRRLFRAVTRAIAQGSLRREDVFWMVASPRGDARDILNEFGNVLAGAAVFSPQRRAVAEFQHFLRQEVAAGGGDGRGTGAGGGVTGTDQELRWLRRYQEQCGGGVVCAADEPGAVAGDWALVQSVQALGAVIAQLNQATCTSERPWTQGGDVCLSDSGPKPIDAALADALRWTASPRADGPVGAEFRFSSEGGGLLSVDVDNFRRRPGAARSRSLGDVHFQRVGTFLNGKLTSFDGSDGDGGLLAYKDSGEEIRVATLTSQCGGNLGSCHHCRQQRGRPNSALGDWIVVEPPAATVPAGQQKGEPEPSVYVLATLDVHEPSANPLRCGQEINHRGVEQLEAFLWAVDQINSNFSGLRVGAVAVDTCGSAARTARLVSELLVGPGVLAGAGGGLSDQQGAAEASGEAAGAAGTVVALLAAGGTAVATPALEAAAALGLPGVAPTARGPPPHRKTHPPYPLQLGPSNKVLASGVVSLLLRLGWRCGSVLYLQDAMDYEETFRQVESLALAANLSLTGKPVPASARASSAHTGSVRQALLEVRERQASSDTGNGAHSAHSVAVLLLPAWCVDAVLRTAAALEDEGLWAPAEVLLVAVGREAEGAFLAHSRQTLGGLLLRARPAAVPEFDRYFRSLSLDANQRNPWFGEFWSSVFHCRGSACRGSGRGARGLDAYHMQPSSGPANIINSVLAVGHALQTVRRELCPGDGPGGSGLRSPCRSMAGMLRVRARMLEVAPRMAFVGAGLNAVAFSATGENTNVAVEVLNVQVSAHSKAATLVSVGELSAGGALTGLRADTARAYRGTNREPVDLLNTKAFCPGVDPPTTASPSTTAPSATTSPVTSSTTSRYLMELPGTGVEGQPAPALLVLLAAHAPARGLGAGPFHCGDLDVDELCHLAGAMYAVHRANTNDSLLHGQGPKLGLIAVDTCGQPGRAYSSLFALLSQSERATVPVAALVMDGASAVEPMVGPLLHMQAIPFLNASDHRPHRHTEVQAGTEATAHALLDLSVALQRHASGPAVTAGPAGAAEASAPGTAPATASAPAPLVVLHGSAPHARALARRLESASLERCPGAGAGAGPAHDHHAAGSGPGPGCLSAVLPMPTPSTASDTGSSSRSRSGPLYLLSTLAPSSVVILALDSVEDVRALLLVAQSPLVPRLVFLTALRSATPLRADGHSVLSLVADATVLPPSANPRRAGADSLETAFTDWLQNNPMSGVPATWANSLRASSCDPEDPDDLDRGLWTRADIMQAVERVARGVRWSADNASRPVAAADLPARVALFMEEDKHSDRAEPSPPPKVDTFRIWRADEALGSWSPQGGLTLSTEPGLLALDELSVSGRPTLFHNLQYAWAVSLLVLALLGILLTLLTAVFFLSAAAVSKTPISGGAGTSVLGYLILLGLLLLHGAVLALVLAPGDMTCGARRILPALAYAIIFSAMFLKVLTTWQVCDRKGGVVRPLMLVVRALGLAAPQVLVSAGWLVLVPPAVHMAAPAPAPGPGEAPAAQTTWQCDAGPGSVPGEHTQAPHVLLSLAYTCLLMVATAVLALLCSSKEELLEEGTMLRQESRWILVSAVAVAVQLGCWGLAAVAAPSLTGPLPAHADMLAASVHALAAATLLLCLFLPKLRLYLRLRRDARNTAAIAASAAARSAASRSQPIYGISHFQRFGGKLNPAFDAPSTDMSLGESASQSASDHGSHSASDVEGDYNDPLEALEPLEPMRPLAPRDPLDPTQVVPSSLYSIDMFSSQDSGSQGVTDIAIPAPVIVAMTTGDGRGTVRGTLRGAPPSHHGHGHHHHHLSLFGTVRGMPAALRGAQGGTLRSVQGVHDVGNGGTVRSQVRGSLHGTIRGPHFLPGSNEFTAPHRSSSMLLLPGQESISYM</sequence>
<feature type="transmembrane region" description="Helical" evidence="7">
    <location>
        <begin position="2415"/>
        <end position="2438"/>
    </location>
</feature>
<evidence type="ECO:0000256" key="7">
    <source>
        <dbReference type="SAM" id="Phobius"/>
    </source>
</evidence>
<feature type="region of interest" description="Disordered" evidence="6">
    <location>
        <begin position="139"/>
        <end position="171"/>
    </location>
</feature>
<dbReference type="PANTHER" id="PTHR24060">
    <property type="entry name" value="METABOTROPIC GLUTAMATE RECEPTOR"/>
    <property type="match status" value="1"/>
</dbReference>
<keyword evidence="11" id="KW-1185">Reference proteome</keyword>
<feature type="transmembrane region" description="Helical" evidence="7">
    <location>
        <begin position="2309"/>
        <end position="2330"/>
    </location>
</feature>
<dbReference type="InterPro" id="IPR001828">
    <property type="entry name" value="ANF_lig-bd_rcpt"/>
</dbReference>
<feature type="compositionally biased region" description="Low complexity" evidence="6">
    <location>
        <begin position="1670"/>
        <end position="1692"/>
    </location>
</feature>
<reference evidence="10" key="2">
    <citation type="journal article" date="2023" name="BMC Genomics">
        <title>Pest status, molecular evolution, and epigenetic factors derived from the genome assembly of Frankliniella fusca, a thysanopteran phytovirus vector.</title>
        <authorList>
            <person name="Catto M.A."/>
            <person name="Labadie P.E."/>
            <person name="Jacobson A.L."/>
            <person name="Kennedy G.G."/>
            <person name="Srinivasan R."/>
            <person name="Hunt B.G."/>
        </authorList>
    </citation>
    <scope>NUCLEOTIDE SEQUENCE</scope>
    <source>
        <strain evidence="10">PL_HMW_Pooled</strain>
    </source>
</reference>
<feature type="region of interest" description="Disordered" evidence="6">
    <location>
        <begin position="27"/>
        <end position="51"/>
    </location>
</feature>
<comment type="caution">
    <text evidence="10">The sequence shown here is derived from an EMBL/GenBank/DDBJ whole genome shotgun (WGS) entry which is preliminary data.</text>
</comment>
<dbReference type="InterPro" id="IPR028082">
    <property type="entry name" value="Peripla_BP_I"/>
</dbReference>
<gene>
    <name evidence="10" type="ORF">KUF71_009939</name>
</gene>
<protein>
    <submittedName>
        <fullName evidence="10">Metabotropic glutamate receptor 5</fullName>
    </submittedName>
</protein>
<feature type="transmembrane region" description="Helical" evidence="7">
    <location>
        <begin position="2450"/>
        <end position="2470"/>
    </location>
</feature>
<evidence type="ECO:0000256" key="3">
    <source>
        <dbReference type="ARBA" id="ARBA00022989"/>
    </source>
</evidence>
<feature type="chain" id="PRO_5041943429" evidence="8">
    <location>
        <begin position="23"/>
        <end position="2725"/>
    </location>
</feature>
<keyword evidence="8" id="KW-0732">Signal</keyword>
<evidence type="ECO:0000256" key="5">
    <source>
        <dbReference type="ARBA" id="ARBA00023180"/>
    </source>
</evidence>
<evidence type="ECO:0000256" key="2">
    <source>
        <dbReference type="ARBA" id="ARBA00022692"/>
    </source>
</evidence>
<dbReference type="GO" id="GO:0004930">
    <property type="term" value="F:G protein-coupled receptor activity"/>
    <property type="evidence" value="ECO:0007669"/>
    <property type="project" value="InterPro"/>
</dbReference>
<dbReference type="EMBL" id="JAHWGI010001016">
    <property type="protein sequence ID" value="KAK3920682.1"/>
    <property type="molecule type" value="Genomic_DNA"/>
</dbReference>
<accession>A0AAE1HG61</accession>
<evidence type="ECO:0000256" key="4">
    <source>
        <dbReference type="ARBA" id="ARBA00023136"/>
    </source>
</evidence>
<keyword evidence="4 7" id="KW-0472">Membrane</keyword>
<feature type="compositionally biased region" description="Low complexity" evidence="6">
    <location>
        <begin position="2533"/>
        <end position="2548"/>
    </location>
</feature>
<feature type="region of interest" description="Disordered" evidence="6">
    <location>
        <begin position="1667"/>
        <end position="1692"/>
    </location>
</feature>
<reference evidence="10" key="1">
    <citation type="submission" date="2021-07" db="EMBL/GenBank/DDBJ databases">
        <authorList>
            <person name="Catto M.A."/>
            <person name="Jacobson A."/>
            <person name="Kennedy G."/>
            <person name="Labadie P."/>
            <person name="Hunt B.G."/>
            <person name="Srinivasan R."/>
        </authorList>
    </citation>
    <scope>NUCLEOTIDE SEQUENCE</scope>
    <source>
        <strain evidence="10">PL_HMW_Pooled</strain>
        <tissue evidence="10">Head</tissue>
    </source>
</reference>
<keyword evidence="5" id="KW-0325">Glycoprotein</keyword>
<evidence type="ECO:0000313" key="10">
    <source>
        <dbReference type="EMBL" id="KAK3920682.1"/>
    </source>
</evidence>
<feature type="compositionally biased region" description="Gly residues" evidence="6">
    <location>
        <begin position="27"/>
        <end position="42"/>
    </location>
</feature>
<dbReference type="InterPro" id="IPR050726">
    <property type="entry name" value="mGluR"/>
</dbReference>
<feature type="signal peptide" evidence="8">
    <location>
        <begin position="1"/>
        <end position="22"/>
    </location>
</feature>
<feature type="region of interest" description="Disordered" evidence="6">
    <location>
        <begin position="1921"/>
        <end position="1966"/>
    </location>
</feature>
<dbReference type="Pfam" id="PF01094">
    <property type="entry name" value="ANF_receptor"/>
    <property type="match status" value="2"/>
</dbReference>
<feature type="region of interest" description="Disordered" evidence="6">
    <location>
        <begin position="1865"/>
        <end position="1887"/>
    </location>
</feature>
<feature type="region of interest" description="Disordered" evidence="6">
    <location>
        <begin position="2524"/>
        <end position="2556"/>
    </location>
</feature>
<dbReference type="GO" id="GO:0016020">
    <property type="term" value="C:membrane"/>
    <property type="evidence" value="ECO:0007669"/>
    <property type="project" value="UniProtKB-SubCell"/>
</dbReference>
<feature type="transmembrane region" description="Helical" evidence="7">
    <location>
        <begin position="2240"/>
        <end position="2261"/>
    </location>
</feature>
<feature type="compositionally biased region" description="Low complexity" evidence="6">
    <location>
        <begin position="1952"/>
        <end position="1966"/>
    </location>
</feature>
<evidence type="ECO:0000313" key="11">
    <source>
        <dbReference type="Proteomes" id="UP001219518"/>
    </source>
</evidence>
<dbReference type="Pfam" id="PF00003">
    <property type="entry name" value="7tm_3"/>
    <property type="match status" value="1"/>
</dbReference>
<feature type="transmembrane region" description="Helical" evidence="7">
    <location>
        <begin position="2375"/>
        <end position="2395"/>
    </location>
</feature>
<evidence type="ECO:0000259" key="9">
    <source>
        <dbReference type="PROSITE" id="PS50259"/>
    </source>
</evidence>
<keyword evidence="10" id="KW-0675">Receptor</keyword>
<organism evidence="10 11">
    <name type="scientific">Frankliniella fusca</name>
    <dbReference type="NCBI Taxonomy" id="407009"/>
    <lineage>
        <taxon>Eukaryota</taxon>
        <taxon>Metazoa</taxon>
        <taxon>Ecdysozoa</taxon>
        <taxon>Arthropoda</taxon>
        <taxon>Hexapoda</taxon>
        <taxon>Insecta</taxon>
        <taxon>Pterygota</taxon>
        <taxon>Neoptera</taxon>
        <taxon>Paraneoptera</taxon>
        <taxon>Thysanoptera</taxon>
        <taxon>Terebrantia</taxon>
        <taxon>Thripoidea</taxon>
        <taxon>Thripidae</taxon>
        <taxon>Frankliniella</taxon>
    </lineage>
</organism>
<evidence type="ECO:0000256" key="1">
    <source>
        <dbReference type="ARBA" id="ARBA00004141"/>
    </source>
</evidence>